<evidence type="ECO:0000313" key="3">
    <source>
        <dbReference type="EMBL" id="CAG2064238.1"/>
    </source>
</evidence>
<reference evidence="3" key="1">
    <citation type="submission" date="2021-03" db="EMBL/GenBank/DDBJ databases">
        <authorList>
            <person name="Tran Van P."/>
        </authorList>
    </citation>
    <scope>NUCLEOTIDE SEQUENCE</scope>
</reference>
<sequence length="143" mass="16491">MIPLRATSLSFWEKFIELQYKMLFANQENVQNHMYSSEPLEWPFMARGIAYWVSPNSNAQVHLLGNLVVWLSGSASLLIYSTLLVFYLMRRRRRCYDLPPGVSTSAGRLTHPLPFLPISPNFSLSHASPVHTFSLHALLRYQH</sequence>
<dbReference type="Pfam" id="PF16192">
    <property type="entry name" value="PMT_4TMC"/>
    <property type="match status" value="1"/>
</dbReference>
<accession>A0ABN7P8U0</accession>
<keyword evidence="1" id="KW-0812">Transmembrane</keyword>
<feature type="transmembrane region" description="Helical" evidence="1">
    <location>
        <begin position="67"/>
        <end position="89"/>
    </location>
</feature>
<name>A0ABN7P8U0_TIMPD</name>
<dbReference type="Proteomes" id="UP001153148">
    <property type="component" value="Unassembled WGS sequence"/>
</dbReference>
<dbReference type="EMBL" id="CAJPIN010032630">
    <property type="protein sequence ID" value="CAG2064238.1"/>
    <property type="molecule type" value="Genomic_DNA"/>
</dbReference>
<dbReference type="PANTHER" id="PTHR10050">
    <property type="entry name" value="DOLICHYL-PHOSPHATE-MANNOSE--PROTEIN MANNOSYLTRANSFERASE"/>
    <property type="match status" value="1"/>
</dbReference>
<keyword evidence="1" id="KW-0472">Membrane</keyword>
<dbReference type="PANTHER" id="PTHR10050:SF51">
    <property type="entry name" value="PROTEIN O-MANNOSYL-TRANSFERASE 1"/>
    <property type="match status" value="1"/>
</dbReference>
<evidence type="ECO:0000256" key="1">
    <source>
        <dbReference type="SAM" id="Phobius"/>
    </source>
</evidence>
<feature type="domain" description="Protein O-mannosyl-transferase C-terminal four TM" evidence="2">
    <location>
        <begin position="11"/>
        <end position="126"/>
    </location>
</feature>
<evidence type="ECO:0000313" key="4">
    <source>
        <dbReference type="Proteomes" id="UP001153148"/>
    </source>
</evidence>
<evidence type="ECO:0000259" key="2">
    <source>
        <dbReference type="Pfam" id="PF16192"/>
    </source>
</evidence>
<protein>
    <recommendedName>
        <fullName evidence="2">Protein O-mannosyl-transferase C-terminal four TM domain-containing protein</fullName>
    </recommendedName>
</protein>
<proteinExistence type="predicted"/>
<keyword evidence="1" id="KW-1133">Transmembrane helix</keyword>
<keyword evidence="4" id="KW-1185">Reference proteome</keyword>
<dbReference type="InterPro" id="IPR027005">
    <property type="entry name" value="PMT-like"/>
</dbReference>
<gene>
    <name evidence="3" type="ORF">TPAB3V08_LOCUS11185</name>
</gene>
<dbReference type="InterPro" id="IPR032421">
    <property type="entry name" value="PMT_4TMC"/>
</dbReference>
<feature type="non-terminal residue" evidence="3">
    <location>
        <position position="143"/>
    </location>
</feature>
<organism evidence="3 4">
    <name type="scientific">Timema podura</name>
    <name type="common">Walking stick</name>
    <dbReference type="NCBI Taxonomy" id="61482"/>
    <lineage>
        <taxon>Eukaryota</taxon>
        <taxon>Metazoa</taxon>
        <taxon>Ecdysozoa</taxon>
        <taxon>Arthropoda</taxon>
        <taxon>Hexapoda</taxon>
        <taxon>Insecta</taxon>
        <taxon>Pterygota</taxon>
        <taxon>Neoptera</taxon>
        <taxon>Polyneoptera</taxon>
        <taxon>Phasmatodea</taxon>
        <taxon>Timematodea</taxon>
        <taxon>Timematoidea</taxon>
        <taxon>Timematidae</taxon>
        <taxon>Timema</taxon>
    </lineage>
</organism>
<comment type="caution">
    <text evidence="3">The sequence shown here is derived from an EMBL/GenBank/DDBJ whole genome shotgun (WGS) entry which is preliminary data.</text>
</comment>